<gene>
    <name evidence="2" type="ORF">Pyn_05074</name>
</gene>
<evidence type="ECO:0000313" key="3">
    <source>
        <dbReference type="Proteomes" id="UP000250321"/>
    </source>
</evidence>
<reference evidence="2 3" key="1">
    <citation type="submission" date="2018-02" db="EMBL/GenBank/DDBJ databases">
        <title>Draft genome of wild Prunus yedoensis var. nudiflora.</title>
        <authorList>
            <person name="Baek S."/>
            <person name="Kim J.-H."/>
            <person name="Choi K."/>
            <person name="Kim G.-B."/>
            <person name="Cho A."/>
            <person name="Jang H."/>
            <person name="Shin C.-H."/>
            <person name="Yu H.-J."/>
            <person name="Mun J.-H."/>
        </authorList>
    </citation>
    <scope>NUCLEOTIDE SEQUENCE [LARGE SCALE GENOMIC DNA]</scope>
    <source>
        <strain evidence="3">cv. Jeju island</strain>
        <tissue evidence="2">Leaf</tissue>
    </source>
</reference>
<keyword evidence="3" id="KW-1185">Reference proteome</keyword>
<protein>
    <submittedName>
        <fullName evidence="2">Uncharacterized protein</fullName>
    </submittedName>
</protein>
<accession>A0A314U992</accession>
<organism evidence="2 3">
    <name type="scientific">Prunus yedoensis var. nudiflora</name>
    <dbReference type="NCBI Taxonomy" id="2094558"/>
    <lineage>
        <taxon>Eukaryota</taxon>
        <taxon>Viridiplantae</taxon>
        <taxon>Streptophyta</taxon>
        <taxon>Embryophyta</taxon>
        <taxon>Tracheophyta</taxon>
        <taxon>Spermatophyta</taxon>
        <taxon>Magnoliopsida</taxon>
        <taxon>eudicotyledons</taxon>
        <taxon>Gunneridae</taxon>
        <taxon>Pentapetalae</taxon>
        <taxon>rosids</taxon>
        <taxon>fabids</taxon>
        <taxon>Rosales</taxon>
        <taxon>Rosaceae</taxon>
        <taxon>Amygdaloideae</taxon>
        <taxon>Amygdaleae</taxon>
        <taxon>Prunus</taxon>
    </lineage>
</organism>
<evidence type="ECO:0000313" key="2">
    <source>
        <dbReference type="EMBL" id="PQM33871.1"/>
    </source>
</evidence>
<comment type="caution">
    <text evidence="2">The sequence shown here is derived from an EMBL/GenBank/DDBJ whole genome shotgun (WGS) entry which is preliminary data.</text>
</comment>
<feature type="region of interest" description="Disordered" evidence="1">
    <location>
        <begin position="1"/>
        <end position="22"/>
    </location>
</feature>
<dbReference type="EMBL" id="PJQY01003862">
    <property type="protein sequence ID" value="PQM33871.1"/>
    <property type="molecule type" value="Genomic_DNA"/>
</dbReference>
<dbReference type="Proteomes" id="UP000250321">
    <property type="component" value="Unassembled WGS sequence"/>
</dbReference>
<name>A0A314U992_PRUYE</name>
<proteinExistence type="predicted"/>
<sequence>MVESEVGDGEEGEGVGEATRGCCGGDGWVRRRRRVGMGAEKGKGEENCGGVGGGWVWICDGGGGLGLWVLGSFGGWSLQVLVMEELGRRGEKKTAGEWGRMGLDL</sequence>
<feature type="compositionally biased region" description="Acidic residues" evidence="1">
    <location>
        <begin position="1"/>
        <end position="14"/>
    </location>
</feature>
<evidence type="ECO:0000256" key="1">
    <source>
        <dbReference type="SAM" id="MobiDB-lite"/>
    </source>
</evidence>
<dbReference type="AlphaFoldDB" id="A0A314U992"/>